<protein>
    <recommendedName>
        <fullName evidence="4">Polysaccharide deacetylase</fullName>
    </recommendedName>
</protein>
<dbReference type="PANTHER" id="PTHR45985">
    <property type="match status" value="1"/>
</dbReference>
<dbReference type="EMBL" id="FMYH01000001">
    <property type="protein sequence ID" value="SDB95794.1"/>
    <property type="molecule type" value="Genomic_DNA"/>
</dbReference>
<gene>
    <name evidence="2" type="ORF">SAMN05216410_1149</name>
</gene>
<feature type="compositionally biased region" description="Low complexity" evidence="1">
    <location>
        <begin position="48"/>
        <end position="58"/>
    </location>
</feature>
<dbReference type="Gene3D" id="3.20.20.370">
    <property type="entry name" value="Glycoside hydrolase/deacetylase"/>
    <property type="match status" value="1"/>
</dbReference>
<dbReference type="GO" id="GO:0005975">
    <property type="term" value="P:carbohydrate metabolic process"/>
    <property type="evidence" value="ECO:0007669"/>
    <property type="project" value="InterPro"/>
</dbReference>
<dbReference type="Proteomes" id="UP000199039">
    <property type="component" value="Unassembled WGS sequence"/>
</dbReference>
<dbReference type="RefSeq" id="WP_245700871.1">
    <property type="nucleotide sequence ID" value="NZ_FMYH01000001.1"/>
</dbReference>
<proteinExistence type="predicted"/>
<accession>A0A1G6HNN2</accession>
<dbReference type="PANTHER" id="PTHR45985:SF3">
    <property type="entry name" value="CHITIN DEACETYLASE-LIKE 4"/>
    <property type="match status" value="1"/>
</dbReference>
<dbReference type="InterPro" id="IPR052740">
    <property type="entry name" value="CE4"/>
</dbReference>
<feature type="region of interest" description="Disordered" evidence="1">
    <location>
        <begin position="38"/>
        <end position="94"/>
    </location>
</feature>
<dbReference type="AlphaFoldDB" id="A0A1G6HNN2"/>
<dbReference type="InterPro" id="IPR011330">
    <property type="entry name" value="Glyco_hydro/deAcase_b/a-brl"/>
</dbReference>
<evidence type="ECO:0000256" key="1">
    <source>
        <dbReference type="SAM" id="MobiDB-lite"/>
    </source>
</evidence>
<feature type="compositionally biased region" description="Pro residues" evidence="1">
    <location>
        <begin position="59"/>
        <end position="90"/>
    </location>
</feature>
<name>A0A1G6HNN2_9MICO</name>
<reference evidence="2 3" key="1">
    <citation type="submission" date="2016-09" db="EMBL/GenBank/DDBJ databases">
        <authorList>
            <person name="Capua I."/>
            <person name="De Benedictis P."/>
            <person name="Joannis T."/>
            <person name="Lombin L.H."/>
            <person name="Cattoli G."/>
        </authorList>
    </citation>
    <scope>NUCLEOTIDE SEQUENCE [LARGE SCALE GENOMIC DNA]</scope>
    <source>
        <strain evidence="2 3">ISLP-3</strain>
    </source>
</reference>
<evidence type="ECO:0008006" key="4">
    <source>
        <dbReference type="Google" id="ProtNLM"/>
    </source>
</evidence>
<keyword evidence="3" id="KW-1185">Reference proteome</keyword>
<sequence length="420" mass="44690">MTSTSSSVPLFLTSVPSRRRWAAVVGAFALVGVAGCSGTAAEPPPAAASPSTAASPSVVPEPSPSLTPSPSPTPTPSPTPSPTPTPPPAPARAATNVPMTKLAPGEMPPQFVIFSFDGVGWHERWTEFSEAAAQVDARFTGFLTGIYLLTDDQRGAYTGPGHTSGKASVGFGGSADDVTTLVGDLNTAYLAGHEIGTHYNGHFCADNAPGGGAWSTADWNSELDQFFTFWDDWQTIDSLPDAPALQVPRSSVTGGRTPCLEGDWGQIAPAWAAHGQTYDSSIPGNGMAWPKQENGLWEFRMQSTQSPTLGNVMAMDYNFWYKFNKATNEPARATEIHDAVLGTYRHMYEAVSTGNRAPMLVANHFNQWSGNAFNPAARDFMLEVCGQPGTICATYQDVIAWMELQDPAVLAELQGRAPVF</sequence>
<evidence type="ECO:0000313" key="2">
    <source>
        <dbReference type="EMBL" id="SDB95794.1"/>
    </source>
</evidence>
<dbReference type="SUPFAM" id="SSF88713">
    <property type="entry name" value="Glycoside hydrolase/deacetylase"/>
    <property type="match status" value="1"/>
</dbReference>
<evidence type="ECO:0000313" key="3">
    <source>
        <dbReference type="Proteomes" id="UP000199039"/>
    </source>
</evidence>
<dbReference type="STRING" id="1814289.SAMN05216410_1149"/>
<organism evidence="2 3">
    <name type="scientific">Sanguibacter gelidistatuariae</name>
    <dbReference type="NCBI Taxonomy" id="1814289"/>
    <lineage>
        <taxon>Bacteria</taxon>
        <taxon>Bacillati</taxon>
        <taxon>Actinomycetota</taxon>
        <taxon>Actinomycetes</taxon>
        <taxon>Micrococcales</taxon>
        <taxon>Sanguibacteraceae</taxon>
        <taxon>Sanguibacter</taxon>
    </lineage>
</organism>